<evidence type="ECO:0000256" key="1">
    <source>
        <dbReference type="SAM" id="Phobius"/>
    </source>
</evidence>
<protein>
    <submittedName>
        <fullName evidence="2">Uncharacterized protein</fullName>
    </submittedName>
</protein>
<keyword evidence="1" id="KW-1133">Transmembrane helix</keyword>
<dbReference type="EMBL" id="CAUJNA010001713">
    <property type="protein sequence ID" value="CAJ1388580.1"/>
    <property type="molecule type" value="Genomic_DNA"/>
</dbReference>
<keyword evidence="3" id="KW-1185">Reference proteome</keyword>
<name>A0AA36IJP8_9DINO</name>
<reference evidence="2" key="1">
    <citation type="submission" date="2023-08" db="EMBL/GenBank/DDBJ databases">
        <authorList>
            <person name="Chen Y."/>
            <person name="Shah S."/>
            <person name="Dougan E. K."/>
            <person name="Thang M."/>
            <person name="Chan C."/>
        </authorList>
    </citation>
    <scope>NUCLEOTIDE SEQUENCE</scope>
</reference>
<feature type="transmembrane region" description="Helical" evidence="1">
    <location>
        <begin position="178"/>
        <end position="198"/>
    </location>
</feature>
<gene>
    <name evidence="2" type="ORF">EVOR1521_LOCUS14409</name>
</gene>
<feature type="transmembrane region" description="Helical" evidence="1">
    <location>
        <begin position="111"/>
        <end position="135"/>
    </location>
</feature>
<evidence type="ECO:0000313" key="2">
    <source>
        <dbReference type="EMBL" id="CAJ1388580.1"/>
    </source>
</evidence>
<dbReference type="AlphaFoldDB" id="A0AA36IJP8"/>
<accession>A0AA36IJP8</accession>
<dbReference type="Proteomes" id="UP001178507">
    <property type="component" value="Unassembled WGS sequence"/>
</dbReference>
<proteinExistence type="predicted"/>
<sequence>MQEKFDAGCLLSLGVQTRLATAALNYEIYCILDGSPSEAPSITELSDFATGQWGALRFGLHLASVGFSDLCCYLVLSHATAKESWSPLFRGLLVASCSLDVVQAMTTNFAYHYVAIQLAGCGMCLTLLLTLHFLWQKPEVNMARLRLATSLFVALFLDLAAVAVLHNQWAASSLSWTALEYLGLALYTSVLVAIGGLLPKGALVKFGWLPRIVDNKALLPQHLKAPKRTS</sequence>
<organism evidence="2 3">
    <name type="scientific">Effrenium voratum</name>
    <dbReference type="NCBI Taxonomy" id="2562239"/>
    <lineage>
        <taxon>Eukaryota</taxon>
        <taxon>Sar</taxon>
        <taxon>Alveolata</taxon>
        <taxon>Dinophyceae</taxon>
        <taxon>Suessiales</taxon>
        <taxon>Symbiodiniaceae</taxon>
        <taxon>Effrenium</taxon>
    </lineage>
</organism>
<comment type="caution">
    <text evidence="2">The sequence shown here is derived from an EMBL/GenBank/DDBJ whole genome shotgun (WGS) entry which is preliminary data.</text>
</comment>
<feature type="transmembrane region" description="Helical" evidence="1">
    <location>
        <begin position="147"/>
        <end position="166"/>
    </location>
</feature>
<evidence type="ECO:0000313" key="3">
    <source>
        <dbReference type="Proteomes" id="UP001178507"/>
    </source>
</evidence>
<keyword evidence="1" id="KW-0472">Membrane</keyword>
<keyword evidence="1" id="KW-0812">Transmembrane</keyword>